<organism evidence="2 3">
    <name type="scientific">Flavobacterium subsaxonicum WB 4.1-42 = DSM 21790</name>
    <dbReference type="NCBI Taxonomy" id="1121898"/>
    <lineage>
        <taxon>Bacteria</taxon>
        <taxon>Pseudomonadati</taxon>
        <taxon>Bacteroidota</taxon>
        <taxon>Flavobacteriia</taxon>
        <taxon>Flavobacteriales</taxon>
        <taxon>Flavobacteriaceae</taxon>
        <taxon>Flavobacterium</taxon>
    </lineage>
</organism>
<accession>A0A0A2MP55</accession>
<dbReference type="eggNOG" id="COG2327">
    <property type="taxonomic scope" value="Bacteria"/>
</dbReference>
<dbReference type="InterPro" id="IPR007345">
    <property type="entry name" value="Polysacch_pyruvyl_Trfase"/>
</dbReference>
<dbReference type="Pfam" id="PF04230">
    <property type="entry name" value="PS_pyruv_trans"/>
    <property type="match status" value="1"/>
</dbReference>
<dbReference type="AlphaFoldDB" id="A0A0A2MP55"/>
<name>A0A0A2MP55_9FLAO</name>
<keyword evidence="3" id="KW-1185">Reference proteome</keyword>
<gene>
    <name evidence="2" type="ORF">Q766_08640</name>
</gene>
<dbReference type="OrthoDB" id="6058856at2"/>
<evidence type="ECO:0000313" key="2">
    <source>
        <dbReference type="EMBL" id="KGO93361.1"/>
    </source>
</evidence>
<dbReference type="STRING" id="1121898.GCA_000422725_02081"/>
<proteinExistence type="predicted"/>
<protein>
    <recommendedName>
        <fullName evidence="1">Polysaccharide pyruvyl transferase domain-containing protein</fullName>
    </recommendedName>
</protein>
<dbReference type="PANTHER" id="PTHR36836">
    <property type="entry name" value="COLANIC ACID BIOSYNTHESIS PROTEIN WCAK"/>
    <property type="match status" value="1"/>
</dbReference>
<comment type="caution">
    <text evidence="2">The sequence shown here is derived from an EMBL/GenBank/DDBJ whole genome shotgun (WGS) entry which is preliminary data.</text>
</comment>
<sequence>MNFLIDNAGFVNKGAELMLRSVIEKTKEKFPGRTCIVTPHSVGGIYSQAIGEGLYIYQKSKILKYLPEKLLKKVYFVKPSQVDMLLDAGGFQFGDQWAAMFTKESNERARSYYKTLKDGGAKLVFLPQAFGPFTNAHAIERMQIVFEYADILFAREKISYDYLIKLFGESPKIVLKPDFTNLIKPKVPLVQFIENKRYVCVVPNRKMISDTSKEVSEGYVAFLTQMCQFFIDQGEELILLNHEGKGDEDIINKIRPQLSKEVLMLTDLNALEVKAIIGKTKLLISSRFHGVVSGLSQGVCTFATGWSHKYPELLADYKVSENLLDIMDVETAKSKVGEALKNANSIHHVKPEVIKSLEAKSNEMWDQVWKLK</sequence>
<dbReference type="RefSeq" id="WP_026990900.1">
    <property type="nucleotide sequence ID" value="NZ_AUGP01000018.1"/>
</dbReference>
<dbReference type="EMBL" id="JRLY01000005">
    <property type="protein sequence ID" value="KGO93361.1"/>
    <property type="molecule type" value="Genomic_DNA"/>
</dbReference>
<dbReference type="PANTHER" id="PTHR36836:SF1">
    <property type="entry name" value="COLANIC ACID BIOSYNTHESIS PROTEIN WCAK"/>
    <property type="match status" value="1"/>
</dbReference>
<evidence type="ECO:0000259" key="1">
    <source>
        <dbReference type="Pfam" id="PF04230"/>
    </source>
</evidence>
<reference evidence="2 3" key="1">
    <citation type="submission" date="2013-09" db="EMBL/GenBank/DDBJ databases">
        <authorList>
            <person name="Zeng Z."/>
            <person name="Chen C."/>
        </authorList>
    </citation>
    <scope>NUCLEOTIDE SEQUENCE [LARGE SCALE GENOMIC DNA]</scope>
    <source>
        <strain evidence="2 3">WB 4.1-42</strain>
    </source>
</reference>
<feature type="domain" description="Polysaccharide pyruvyl transferase" evidence="1">
    <location>
        <begin position="69"/>
        <end position="308"/>
    </location>
</feature>
<dbReference type="Proteomes" id="UP000030111">
    <property type="component" value="Unassembled WGS sequence"/>
</dbReference>
<evidence type="ECO:0000313" key="3">
    <source>
        <dbReference type="Proteomes" id="UP000030111"/>
    </source>
</evidence>